<evidence type="ECO:0000259" key="1">
    <source>
        <dbReference type="Pfam" id="PF13966"/>
    </source>
</evidence>
<dbReference type="PANTHER" id="PTHR33116:SF84">
    <property type="entry name" value="RNA-DIRECTED DNA POLYMERASE"/>
    <property type="match status" value="1"/>
</dbReference>
<reference evidence="3" key="1">
    <citation type="submission" date="2016-04" db="EMBL/GenBank/DDBJ databases">
        <title>Cephalotus genome sequencing.</title>
        <authorList>
            <person name="Fukushima K."/>
            <person name="Hasebe M."/>
            <person name="Fang X."/>
        </authorList>
    </citation>
    <scope>NUCLEOTIDE SEQUENCE [LARGE SCALE GENOMIC DNA]</scope>
    <source>
        <strain evidence="3">cv. St1</strain>
    </source>
</reference>
<dbReference type="AlphaFoldDB" id="A0A1Q3BGS4"/>
<comment type="caution">
    <text evidence="2">The sequence shown here is derived from an EMBL/GenBank/DDBJ whole genome shotgun (WGS) entry which is preliminary data.</text>
</comment>
<dbReference type="EMBL" id="BDDD01000524">
    <property type="protein sequence ID" value="GAV67128.1"/>
    <property type="molecule type" value="Genomic_DNA"/>
</dbReference>
<proteinExistence type="predicted"/>
<evidence type="ECO:0000313" key="3">
    <source>
        <dbReference type="Proteomes" id="UP000187406"/>
    </source>
</evidence>
<sequence>LPPLSRGRDKLLWAKNSSGLFSTKSAWNSIRTEGISCPWFHLVWSFPIVPRHSFILWVVIRGRHRVKQIPKTRGVINDDTCPLCLAEIETTEHLLSTCDFYPEILDRQGSREILKLLIPGFIYHIWQQRNARIFGSVGETQMTLLSL</sequence>
<accession>A0A1Q3BGS4</accession>
<dbReference type="InterPro" id="IPR026960">
    <property type="entry name" value="RVT-Znf"/>
</dbReference>
<evidence type="ECO:0000313" key="2">
    <source>
        <dbReference type="EMBL" id="GAV67128.1"/>
    </source>
</evidence>
<gene>
    <name evidence="2" type="ORF">CFOL_v3_10637</name>
</gene>
<dbReference type="STRING" id="3775.A0A1Q3BGS4"/>
<dbReference type="PANTHER" id="PTHR33116">
    <property type="entry name" value="REVERSE TRANSCRIPTASE ZINC-BINDING DOMAIN-CONTAINING PROTEIN-RELATED-RELATED"/>
    <property type="match status" value="1"/>
</dbReference>
<dbReference type="Proteomes" id="UP000187406">
    <property type="component" value="Unassembled WGS sequence"/>
</dbReference>
<name>A0A1Q3BGS4_CEPFO</name>
<feature type="domain" description="Reverse transcriptase zinc-binding" evidence="1">
    <location>
        <begin position="21"/>
        <end position="101"/>
    </location>
</feature>
<organism evidence="2 3">
    <name type="scientific">Cephalotus follicularis</name>
    <name type="common">Albany pitcher plant</name>
    <dbReference type="NCBI Taxonomy" id="3775"/>
    <lineage>
        <taxon>Eukaryota</taxon>
        <taxon>Viridiplantae</taxon>
        <taxon>Streptophyta</taxon>
        <taxon>Embryophyta</taxon>
        <taxon>Tracheophyta</taxon>
        <taxon>Spermatophyta</taxon>
        <taxon>Magnoliopsida</taxon>
        <taxon>eudicotyledons</taxon>
        <taxon>Gunneridae</taxon>
        <taxon>Pentapetalae</taxon>
        <taxon>rosids</taxon>
        <taxon>fabids</taxon>
        <taxon>Oxalidales</taxon>
        <taxon>Cephalotaceae</taxon>
        <taxon>Cephalotus</taxon>
    </lineage>
</organism>
<dbReference type="Pfam" id="PF13966">
    <property type="entry name" value="zf-RVT"/>
    <property type="match status" value="1"/>
</dbReference>
<keyword evidence="3" id="KW-1185">Reference proteome</keyword>
<dbReference type="OrthoDB" id="1937542at2759"/>
<feature type="non-terminal residue" evidence="2">
    <location>
        <position position="1"/>
    </location>
</feature>
<protein>
    <submittedName>
        <fullName evidence="2">Zf-RVT domain-containing protein</fullName>
    </submittedName>
</protein>
<dbReference type="InParanoid" id="A0A1Q3BGS4"/>